<name>A0ABR8NBE9_9ACTN</name>
<dbReference type="EMBL" id="JACXYZ010000001">
    <property type="protein sequence ID" value="MBD3924194.1"/>
    <property type="molecule type" value="Genomic_DNA"/>
</dbReference>
<gene>
    <name evidence="1" type="ORF">IEZ26_06140</name>
</gene>
<keyword evidence="2" id="KW-1185">Reference proteome</keyword>
<dbReference type="RefSeq" id="WP_191193983.1">
    <property type="nucleotide sequence ID" value="NZ_JACXYZ010000001.1"/>
</dbReference>
<dbReference type="InterPro" id="IPR023833">
    <property type="entry name" value="Signal_pept_SipW-depend-type"/>
</dbReference>
<evidence type="ECO:0000313" key="1">
    <source>
        <dbReference type="EMBL" id="MBD3924194.1"/>
    </source>
</evidence>
<protein>
    <submittedName>
        <fullName evidence="1">Alternate-type signal peptide domain-containing protein</fullName>
    </submittedName>
</protein>
<comment type="caution">
    <text evidence="1">The sequence shown here is derived from an EMBL/GenBank/DDBJ whole genome shotgun (WGS) entry which is preliminary data.</text>
</comment>
<dbReference type="NCBIfam" id="TIGR04089">
    <property type="entry name" value="exp_by_SipW_III"/>
    <property type="match status" value="1"/>
</dbReference>
<evidence type="ECO:0000313" key="2">
    <source>
        <dbReference type="Proteomes" id="UP000618818"/>
    </source>
</evidence>
<dbReference type="Proteomes" id="UP000618818">
    <property type="component" value="Unassembled WGS sequence"/>
</dbReference>
<dbReference type="NCBIfam" id="TIGR04088">
    <property type="entry name" value="cognate_SipW"/>
    <property type="match status" value="1"/>
</dbReference>
<sequence length="182" mass="18553">MKRDIGMNTMIKGSIAGATGIALLMGGFGTYALWSDSEDLAAHGVQSGELDIATSAGVYDDANSAAANDWTATDKMVPGDKVTYTQTFTVKGSGKNLKGTIAYVKPALATTFTGLTQTVDITSSTTDITAGSTAGTFTFAQPFGTATLTAKVTYTLPAGTANQVDQNKAATLPAAAFTISQG</sequence>
<proteinExistence type="predicted"/>
<organism evidence="1 2">
    <name type="scientific">Nocardioides cavernae</name>
    <dbReference type="NCBI Taxonomy" id="1921566"/>
    <lineage>
        <taxon>Bacteria</taxon>
        <taxon>Bacillati</taxon>
        <taxon>Actinomycetota</taxon>
        <taxon>Actinomycetes</taxon>
        <taxon>Propionibacteriales</taxon>
        <taxon>Nocardioidaceae</taxon>
        <taxon>Nocardioides</taxon>
    </lineage>
</organism>
<reference evidence="1 2" key="1">
    <citation type="submission" date="2020-09" db="EMBL/GenBank/DDBJ databases">
        <title>novel species in genus Nocardioides.</title>
        <authorList>
            <person name="Zhang G."/>
        </authorList>
    </citation>
    <scope>NUCLEOTIDE SEQUENCE [LARGE SCALE GENOMIC DNA]</scope>
    <source>
        <strain evidence="1 2">KCTC 39551</strain>
    </source>
</reference>
<dbReference type="InterPro" id="IPR024006">
    <property type="entry name" value="Alt_signal_exp_actinobact"/>
</dbReference>
<accession>A0ABR8NBE9</accession>